<dbReference type="EMBL" id="CM042020">
    <property type="protein sequence ID" value="KAI3822865.1"/>
    <property type="molecule type" value="Genomic_DNA"/>
</dbReference>
<keyword evidence="2" id="KW-1185">Reference proteome</keyword>
<dbReference type="Proteomes" id="UP001056120">
    <property type="component" value="Linkage Group LG03"/>
</dbReference>
<name>A0ACB9JSB4_9ASTR</name>
<protein>
    <submittedName>
        <fullName evidence="1">Uncharacterized protein</fullName>
    </submittedName>
</protein>
<comment type="caution">
    <text evidence="1">The sequence shown here is derived from an EMBL/GenBank/DDBJ whole genome shotgun (WGS) entry which is preliminary data.</text>
</comment>
<evidence type="ECO:0000313" key="2">
    <source>
        <dbReference type="Proteomes" id="UP001056120"/>
    </source>
</evidence>
<gene>
    <name evidence="1" type="ORF">L1987_10464</name>
</gene>
<proteinExistence type="predicted"/>
<accession>A0ACB9JSB4</accession>
<organism evidence="1 2">
    <name type="scientific">Smallanthus sonchifolius</name>
    <dbReference type="NCBI Taxonomy" id="185202"/>
    <lineage>
        <taxon>Eukaryota</taxon>
        <taxon>Viridiplantae</taxon>
        <taxon>Streptophyta</taxon>
        <taxon>Embryophyta</taxon>
        <taxon>Tracheophyta</taxon>
        <taxon>Spermatophyta</taxon>
        <taxon>Magnoliopsida</taxon>
        <taxon>eudicotyledons</taxon>
        <taxon>Gunneridae</taxon>
        <taxon>Pentapetalae</taxon>
        <taxon>asterids</taxon>
        <taxon>campanulids</taxon>
        <taxon>Asterales</taxon>
        <taxon>Asteraceae</taxon>
        <taxon>Asteroideae</taxon>
        <taxon>Heliantheae alliance</taxon>
        <taxon>Millerieae</taxon>
        <taxon>Smallanthus</taxon>
    </lineage>
</organism>
<reference evidence="1 2" key="2">
    <citation type="journal article" date="2022" name="Mol. Ecol. Resour.">
        <title>The genomes of chicory, endive, great burdock and yacon provide insights into Asteraceae paleo-polyploidization history and plant inulin production.</title>
        <authorList>
            <person name="Fan W."/>
            <person name="Wang S."/>
            <person name="Wang H."/>
            <person name="Wang A."/>
            <person name="Jiang F."/>
            <person name="Liu H."/>
            <person name="Zhao H."/>
            <person name="Xu D."/>
            <person name="Zhang Y."/>
        </authorList>
    </citation>
    <scope>NUCLEOTIDE SEQUENCE [LARGE SCALE GENOMIC DNA]</scope>
    <source>
        <strain evidence="2">cv. Yunnan</strain>
        <tissue evidence="1">Leaves</tissue>
    </source>
</reference>
<evidence type="ECO:0000313" key="1">
    <source>
        <dbReference type="EMBL" id="KAI3822865.1"/>
    </source>
</evidence>
<reference evidence="2" key="1">
    <citation type="journal article" date="2022" name="Mol. Ecol. Resour.">
        <title>The genomes of chicory, endive, great burdock and yacon provide insights into Asteraceae palaeo-polyploidization history and plant inulin production.</title>
        <authorList>
            <person name="Fan W."/>
            <person name="Wang S."/>
            <person name="Wang H."/>
            <person name="Wang A."/>
            <person name="Jiang F."/>
            <person name="Liu H."/>
            <person name="Zhao H."/>
            <person name="Xu D."/>
            <person name="Zhang Y."/>
        </authorList>
    </citation>
    <scope>NUCLEOTIDE SEQUENCE [LARGE SCALE GENOMIC DNA]</scope>
    <source>
        <strain evidence="2">cv. Yunnan</strain>
    </source>
</reference>
<sequence>MKGCAGVLVGRRALIQPWEYGKFEFRFRQQSIHPSNVDSTRNCKPCLIYVTAHFWKDTCFYRQLDKIAFAAKTSRE</sequence>